<reference evidence="2" key="1">
    <citation type="submission" date="2015-04" db="EMBL/GenBank/DDBJ databases">
        <authorList>
            <person name="Syromyatnikov M.Y."/>
            <person name="Popov V.N."/>
        </authorList>
    </citation>
    <scope>NUCLEOTIDE SEQUENCE</scope>
    <source>
        <strain evidence="2">MO-1</strain>
    </source>
</reference>
<keyword evidence="1" id="KW-0472">Membrane</keyword>
<sequence>MVKQHREAGFTLVEVAIVLVILGLLLSQGLLSLSTMSENAERSDTEVLLEEAIDSLEGFAAANGYLPCPADPAQTTGVEDRETDDTLADFNTCKREVGVLPWSTLGLSGVDRWGHRLTYHVDLLFADDPGTTVPEVGTECTVDADVTVVPERAFFALCTAASALTVRAGSVYNRAALTLTDGATIAQNIVAVVVSHGKNSHGSFKTDGNRLFLDGGVDELENGDDLVDATGAEVANPDRIYVQGAFSNVNRRELAGSTEVDDSFDDQIQWISANTLKKLMIDVGRLP</sequence>
<organism evidence="2">
    <name type="scientific">Magnetococcus massalia (strain MO-1)</name>
    <dbReference type="NCBI Taxonomy" id="451514"/>
    <lineage>
        <taxon>Bacteria</taxon>
        <taxon>Pseudomonadati</taxon>
        <taxon>Pseudomonadota</taxon>
        <taxon>Magnetococcia</taxon>
        <taxon>Magnetococcales</taxon>
        <taxon>Magnetococcaceae</taxon>
        <taxon>Magnetococcus</taxon>
    </lineage>
</organism>
<gene>
    <name evidence="2" type="ORF">MAGMO_2929</name>
</gene>
<dbReference type="SUPFAM" id="SSF54523">
    <property type="entry name" value="Pili subunits"/>
    <property type="match status" value="1"/>
</dbReference>
<evidence type="ECO:0000256" key="1">
    <source>
        <dbReference type="SAM" id="Phobius"/>
    </source>
</evidence>
<dbReference type="AlphaFoldDB" id="A0A1S7LJK2"/>
<evidence type="ECO:0000313" key="2">
    <source>
        <dbReference type="EMBL" id="CRH07075.1"/>
    </source>
</evidence>
<dbReference type="EMBL" id="LO017727">
    <property type="protein sequence ID" value="CRH07075.1"/>
    <property type="molecule type" value="Genomic_DNA"/>
</dbReference>
<keyword evidence="1" id="KW-0812">Transmembrane</keyword>
<proteinExistence type="predicted"/>
<protein>
    <submittedName>
        <fullName evidence="2">Putative pilin</fullName>
    </submittedName>
</protein>
<dbReference type="Gene3D" id="3.30.700.10">
    <property type="entry name" value="Glycoprotein, Type 4 Pilin"/>
    <property type="match status" value="1"/>
</dbReference>
<accession>A0A1S7LJK2</accession>
<keyword evidence="1" id="KW-1133">Transmembrane helix</keyword>
<dbReference type="Pfam" id="PF07963">
    <property type="entry name" value="N_methyl"/>
    <property type="match status" value="1"/>
</dbReference>
<dbReference type="NCBIfam" id="TIGR02532">
    <property type="entry name" value="IV_pilin_GFxxxE"/>
    <property type="match status" value="1"/>
</dbReference>
<name>A0A1S7LJK2_MAGMO</name>
<dbReference type="InterPro" id="IPR012902">
    <property type="entry name" value="N_methyl_site"/>
</dbReference>
<feature type="transmembrane region" description="Helical" evidence="1">
    <location>
        <begin position="12"/>
        <end position="33"/>
    </location>
</feature>
<dbReference type="InterPro" id="IPR045584">
    <property type="entry name" value="Pilin-like"/>
</dbReference>